<dbReference type="SUPFAM" id="SSF52540">
    <property type="entry name" value="P-loop containing nucleoside triphosphate hydrolases"/>
    <property type="match status" value="1"/>
</dbReference>
<dbReference type="Proteomes" id="UP000094336">
    <property type="component" value="Unassembled WGS sequence"/>
</dbReference>
<name>A0A1E3R1G1_9ASCO</name>
<dbReference type="Pfam" id="PF00485">
    <property type="entry name" value="PRK"/>
    <property type="match status" value="1"/>
</dbReference>
<dbReference type="RefSeq" id="XP_018988530.1">
    <property type="nucleotide sequence ID" value="XM_019132282.1"/>
</dbReference>
<reference evidence="3" key="1">
    <citation type="submission" date="2016-05" db="EMBL/GenBank/DDBJ databases">
        <title>Comparative genomics of biotechnologically important yeasts.</title>
        <authorList>
            <consortium name="DOE Joint Genome Institute"/>
            <person name="Riley R."/>
            <person name="Haridas S."/>
            <person name="Wolfe K.H."/>
            <person name="Lopes M.R."/>
            <person name="Hittinger C.T."/>
            <person name="Goker M."/>
            <person name="Salamov A."/>
            <person name="Wisecaver J."/>
            <person name="Long T.M."/>
            <person name="Aerts A.L."/>
            <person name="Barry K."/>
            <person name="Choi C."/>
            <person name="Clum A."/>
            <person name="Coughlan A.Y."/>
            <person name="Deshpande S."/>
            <person name="Douglass A.P."/>
            <person name="Hanson S.J."/>
            <person name="Klenk H.-P."/>
            <person name="Labutti K."/>
            <person name="Lapidus A."/>
            <person name="Lindquist E."/>
            <person name="Lipzen A."/>
            <person name="Meier-Kolthoff J.P."/>
            <person name="Ohm R.A."/>
            <person name="Otillar R.P."/>
            <person name="Pangilinan J."/>
            <person name="Peng Y."/>
            <person name="Rokas A."/>
            <person name="Rosa C.A."/>
            <person name="Scheuner C."/>
            <person name="Sibirny A.A."/>
            <person name="Slot J.C."/>
            <person name="Stielow J.B."/>
            <person name="Sun H."/>
            <person name="Kurtzman C.P."/>
            <person name="Blackwell M."/>
            <person name="Grigoriev I.V."/>
            <person name="Jeffries T.W."/>
        </authorList>
    </citation>
    <scope>NUCLEOTIDE SEQUENCE [LARGE SCALE GENOMIC DNA]</scope>
    <source>
        <strain evidence="3">NRRL Y-12698</strain>
    </source>
</reference>
<keyword evidence="3" id="KW-1185">Reference proteome</keyword>
<dbReference type="Gene3D" id="3.40.50.300">
    <property type="entry name" value="P-loop containing nucleotide triphosphate hydrolases"/>
    <property type="match status" value="2"/>
</dbReference>
<dbReference type="GO" id="GO:0005524">
    <property type="term" value="F:ATP binding"/>
    <property type="evidence" value="ECO:0007669"/>
    <property type="project" value="InterPro"/>
</dbReference>
<accession>A0A1E3R1G1</accession>
<dbReference type="OrthoDB" id="738517at2759"/>
<proteinExistence type="predicted"/>
<dbReference type="InterPro" id="IPR006083">
    <property type="entry name" value="PRK/URK"/>
</dbReference>
<dbReference type="AlphaFoldDB" id="A0A1E3R1G1"/>
<dbReference type="InterPro" id="IPR027417">
    <property type="entry name" value="P-loop_NTPase"/>
</dbReference>
<dbReference type="PANTHER" id="PTHR10285">
    <property type="entry name" value="URIDINE KINASE"/>
    <property type="match status" value="1"/>
</dbReference>
<sequence length="234" mass="26157">MSEAKPIVILIGGGHCSGKKTCASDIADCLIRHSPEKLDVQIIDMKVYLMSKSAVQTSNNYIALPSRYDFGTLLKDLAHNDHAPDVVLVHGLYALYNKELRDFSSMKIFVDSDPDTRLTRWIRRDVLQGAAPLEDTLTQYLNFARPEMNEFIFPTKESADVVLPRGPEEIGIRLIVDGVEPLLKKKHNVIGITREDLIAPPLPGINSLGVSGFRTIDFKGEDFDGQKERFYGLN</sequence>
<dbReference type="STRING" id="984486.A0A1E3R1G1"/>
<dbReference type="EMBL" id="KV454426">
    <property type="protein sequence ID" value="ODQ83202.1"/>
    <property type="molecule type" value="Genomic_DNA"/>
</dbReference>
<dbReference type="GeneID" id="30150135"/>
<dbReference type="GO" id="GO:0016301">
    <property type="term" value="F:kinase activity"/>
    <property type="evidence" value="ECO:0007669"/>
    <property type="project" value="InterPro"/>
</dbReference>
<gene>
    <name evidence="2" type="ORF">BABINDRAFT_57560</name>
</gene>
<evidence type="ECO:0000259" key="1">
    <source>
        <dbReference type="Pfam" id="PF00485"/>
    </source>
</evidence>
<protein>
    <recommendedName>
        <fullName evidence="1">Phosphoribulokinase/uridine kinase domain-containing protein</fullName>
    </recommendedName>
</protein>
<evidence type="ECO:0000313" key="2">
    <source>
        <dbReference type="EMBL" id="ODQ83202.1"/>
    </source>
</evidence>
<organism evidence="2 3">
    <name type="scientific">Babjeviella inositovora NRRL Y-12698</name>
    <dbReference type="NCBI Taxonomy" id="984486"/>
    <lineage>
        <taxon>Eukaryota</taxon>
        <taxon>Fungi</taxon>
        <taxon>Dikarya</taxon>
        <taxon>Ascomycota</taxon>
        <taxon>Saccharomycotina</taxon>
        <taxon>Pichiomycetes</taxon>
        <taxon>Serinales incertae sedis</taxon>
        <taxon>Babjeviella</taxon>
    </lineage>
</organism>
<evidence type="ECO:0000313" key="3">
    <source>
        <dbReference type="Proteomes" id="UP000094336"/>
    </source>
</evidence>
<feature type="domain" description="Phosphoribulokinase/uridine kinase" evidence="1">
    <location>
        <begin position="68"/>
        <end position="168"/>
    </location>
</feature>